<proteinExistence type="predicted"/>
<feature type="compositionally biased region" description="Basic and acidic residues" evidence="1">
    <location>
        <begin position="74"/>
        <end position="93"/>
    </location>
</feature>
<feature type="compositionally biased region" description="Low complexity" evidence="1">
    <location>
        <begin position="1"/>
        <end position="27"/>
    </location>
</feature>
<dbReference type="Proteomes" id="UP000236990">
    <property type="component" value="Unassembled WGS sequence"/>
</dbReference>
<accession>A0A2S3U7Q0</accession>
<comment type="caution">
    <text evidence="2">The sequence shown here is derived from an EMBL/GenBank/DDBJ whole genome shotgun (WGS) entry which is preliminary data.</text>
</comment>
<evidence type="ECO:0000313" key="2">
    <source>
        <dbReference type="EMBL" id="POD87197.1"/>
    </source>
</evidence>
<sequence length="203" mass="20914">MAEDNATSTESTPPTTPATDSVATPSSVDTEQAAADARTELLKSLGFDNEDDLKGVVEQHNKDVAANQSALEAKSGELDKATSKLAKETSRADNAEAQVAALKQGVDADHLSDALALAKADLASKANGVKTIDEALTGVLERNPAFKGAEAAQGTAIAGQNLSGGQGNVTVPDLSKISYGEAAKLKLEHPDVYKQAVTKLTNN</sequence>
<organism evidence="2 3">
    <name type="scientific">Lactiplantibacillus plantarum subsp. plantarum</name>
    <dbReference type="NCBI Taxonomy" id="337330"/>
    <lineage>
        <taxon>Bacteria</taxon>
        <taxon>Bacillati</taxon>
        <taxon>Bacillota</taxon>
        <taxon>Bacilli</taxon>
        <taxon>Lactobacillales</taxon>
        <taxon>Lactobacillaceae</taxon>
        <taxon>Lactiplantibacillus</taxon>
    </lineage>
</organism>
<feature type="region of interest" description="Disordered" evidence="1">
    <location>
        <begin position="1"/>
        <end position="35"/>
    </location>
</feature>
<reference evidence="2 3" key="1">
    <citation type="submission" date="2017-06" db="EMBL/GenBank/DDBJ databases">
        <title>Genome sequence of Lactobacillus plantarum subsp. plantarum strain SRCM101258.</title>
        <authorList>
            <person name="Cho S.H."/>
        </authorList>
    </citation>
    <scope>NUCLEOTIDE SEQUENCE [LARGE SCALE GENOMIC DNA]</scope>
    <source>
        <strain evidence="2 3">SRCM101258</strain>
    </source>
</reference>
<dbReference type="EMBL" id="NKCZ01000080">
    <property type="protein sequence ID" value="POD87197.1"/>
    <property type="molecule type" value="Genomic_DNA"/>
</dbReference>
<evidence type="ECO:0000256" key="1">
    <source>
        <dbReference type="SAM" id="MobiDB-lite"/>
    </source>
</evidence>
<protein>
    <recommendedName>
        <fullName evidence="4">Scaffolding protein</fullName>
    </recommendedName>
</protein>
<name>A0A2S3U7Q0_LACPN</name>
<dbReference type="AlphaFoldDB" id="A0A2S3U7Q0"/>
<evidence type="ECO:0000313" key="3">
    <source>
        <dbReference type="Proteomes" id="UP000236990"/>
    </source>
</evidence>
<evidence type="ECO:0008006" key="4">
    <source>
        <dbReference type="Google" id="ProtNLM"/>
    </source>
</evidence>
<feature type="region of interest" description="Disordered" evidence="1">
    <location>
        <begin position="68"/>
        <end position="93"/>
    </location>
</feature>
<gene>
    <name evidence="2" type="ORF">S101258_00920</name>
</gene>